<proteinExistence type="predicted"/>
<accession>A0A8H6YSR4</accession>
<organism evidence="2 3">
    <name type="scientific">Mycena venus</name>
    <dbReference type="NCBI Taxonomy" id="2733690"/>
    <lineage>
        <taxon>Eukaryota</taxon>
        <taxon>Fungi</taxon>
        <taxon>Dikarya</taxon>
        <taxon>Basidiomycota</taxon>
        <taxon>Agaricomycotina</taxon>
        <taxon>Agaricomycetes</taxon>
        <taxon>Agaricomycetidae</taxon>
        <taxon>Agaricales</taxon>
        <taxon>Marasmiineae</taxon>
        <taxon>Mycenaceae</taxon>
        <taxon>Mycena</taxon>
    </lineage>
</organism>
<protein>
    <submittedName>
        <fullName evidence="2">Uncharacterized protein</fullName>
    </submittedName>
</protein>
<evidence type="ECO:0000313" key="2">
    <source>
        <dbReference type="EMBL" id="KAF7364499.1"/>
    </source>
</evidence>
<feature type="region of interest" description="Disordered" evidence="1">
    <location>
        <begin position="156"/>
        <end position="186"/>
    </location>
</feature>
<dbReference type="Proteomes" id="UP000620124">
    <property type="component" value="Unassembled WGS sequence"/>
</dbReference>
<dbReference type="EMBL" id="JACAZI010000003">
    <property type="protein sequence ID" value="KAF7364499.1"/>
    <property type="molecule type" value="Genomic_DNA"/>
</dbReference>
<gene>
    <name evidence="2" type="ORF">MVEN_00318600</name>
</gene>
<comment type="caution">
    <text evidence="2">The sequence shown here is derived from an EMBL/GenBank/DDBJ whole genome shotgun (WGS) entry which is preliminary data.</text>
</comment>
<keyword evidence="3" id="KW-1185">Reference proteome</keyword>
<evidence type="ECO:0000256" key="1">
    <source>
        <dbReference type="SAM" id="MobiDB-lite"/>
    </source>
</evidence>
<name>A0A8H6YSR4_9AGAR</name>
<reference evidence="2" key="1">
    <citation type="submission" date="2020-05" db="EMBL/GenBank/DDBJ databases">
        <title>Mycena genomes resolve the evolution of fungal bioluminescence.</title>
        <authorList>
            <person name="Tsai I.J."/>
        </authorList>
    </citation>
    <scope>NUCLEOTIDE SEQUENCE</scope>
    <source>
        <strain evidence="2">CCC161011</strain>
    </source>
</reference>
<evidence type="ECO:0000313" key="3">
    <source>
        <dbReference type="Proteomes" id="UP000620124"/>
    </source>
</evidence>
<sequence>MMPPFSSSTAPPSSTLSLLSISPFLHSTTATASLSTRALDARRTRPLRKSPYDLSARSQISLGAGQMSSFSGQPLYLSCVFSSASPRRRVPLCPATPSTPTSSPHLLRSQIHASDVSTSPVFLPPPPATLDLDSTHPHPAAICRRPITPVARALRSHSISPSRPLPTSRATFGQSDHLPHLPHLPHRSRLLRSTPLTRELVSGQYITFTIAPSTAVPSPLLSPALNAIGDIACFLDGRLNAMHKAVDRIAARM</sequence>
<dbReference type="AlphaFoldDB" id="A0A8H6YSR4"/>